<proteinExistence type="predicted"/>
<evidence type="ECO:0000313" key="3">
    <source>
        <dbReference type="Proteomes" id="UP000218811"/>
    </source>
</evidence>
<dbReference type="Proteomes" id="UP000218811">
    <property type="component" value="Unassembled WGS sequence"/>
</dbReference>
<sequence length="417" mass="43721">MVDTTRSLRVNPRPSSKMAALLEEGRRKGLHSIVKRTSTHSFRSNRKRPYCVFDGVELVSKRKRIAPQSSASAPASANHASIHAPGSLPGTSYAAAPPFVAPGRRASSASAATPPSASTRTSVSMTYTAHPSILRMRELAPAPSNQTSGARPRDSAVPARQNKGKRRAGGRAEDGAAIYPDAGTSRGPANGRHVAGAPPLSGSAGRRNSRAKRSTQISDALDDTPPPGLTVPQGGIPVPIDLNGLRVPSELQPLIDVVRRVLESEVELRQRAEARCAEEVQRRAAAEHLAEELRAANARLVDEARAWMQIAANPLASLSAPAQLSSGATYNGRAGLPSYGGAGHPGENAFRSVSRSGTPVPLQQNGAVTHADRKGKGRMVVPDGDVDPPPSAHEDQIMQYAAAVQQFLGCADSGAPP</sequence>
<dbReference type="EMBL" id="KB467831">
    <property type="protein sequence ID" value="PCH33527.1"/>
    <property type="molecule type" value="Genomic_DNA"/>
</dbReference>
<accession>A0A2H3JC48</accession>
<evidence type="ECO:0000313" key="2">
    <source>
        <dbReference type="EMBL" id="PCH33527.1"/>
    </source>
</evidence>
<feature type="region of interest" description="Disordered" evidence="1">
    <location>
        <begin position="339"/>
        <end position="380"/>
    </location>
</feature>
<reference evidence="2 3" key="1">
    <citation type="journal article" date="2012" name="Science">
        <title>The Paleozoic origin of enzymatic lignin decomposition reconstructed from 31 fungal genomes.</title>
        <authorList>
            <person name="Floudas D."/>
            <person name="Binder M."/>
            <person name="Riley R."/>
            <person name="Barry K."/>
            <person name="Blanchette R.A."/>
            <person name="Henrissat B."/>
            <person name="Martinez A.T."/>
            <person name="Otillar R."/>
            <person name="Spatafora J.W."/>
            <person name="Yadav J.S."/>
            <person name="Aerts A."/>
            <person name="Benoit I."/>
            <person name="Boyd A."/>
            <person name="Carlson A."/>
            <person name="Copeland A."/>
            <person name="Coutinho P.M."/>
            <person name="de Vries R.P."/>
            <person name="Ferreira P."/>
            <person name="Findley K."/>
            <person name="Foster B."/>
            <person name="Gaskell J."/>
            <person name="Glotzer D."/>
            <person name="Gorecki P."/>
            <person name="Heitman J."/>
            <person name="Hesse C."/>
            <person name="Hori C."/>
            <person name="Igarashi K."/>
            <person name="Jurgens J.A."/>
            <person name="Kallen N."/>
            <person name="Kersten P."/>
            <person name="Kohler A."/>
            <person name="Kuees U."/>
            <person name="Kumar T.K.A."/>
            <person name="Kuo A."/>
            <person name="LaButti K."/>
            <person name="Larrondo L.F."/>
            <person name="Lindquist E."/>
            <person name="Ling A."/>
            <person name="Lombard V."/>
            <person name="Lucas S."/>
            <person name="Lundell T."/>
            <person name="Martin R."/>
            <person name="McLaughlin D.J."/>
            <person name="Morgenstern I."/>
            <person name="Morin E."/>
            <person name="Murat C."/>
            <person name="Nagy L.G."/>
            <person name="Nolan M."/>
            <person name="Ohm R.A."/>
            <person name="Patyshakuliyeva A."/>
            <person name="Rokas A."/>
            <person name="Ruiz-Duenas F.J."/>
            <person name="Sabat G."/>
            <person name="Salamov A."/>
            <person name="Samejima M."/>
            <person name="Schmutz J."/>
            <person name="Slot J.C."/>
            <person name="St John F."/>
            <person name="Stenlid J."/>
            <person name="Sun H."/>
            <person name="Sun S."/>
            <person name="Syed K."/>
            <person name="Tsang A."/>
            <person name="Wiebenga A."/>
            <person name="Young D."/>
            <person name="Pisabarro A."/>
            <person name="Eastwood D.C."/>
            <person name="Martin F."/>
            <person name="Cullen D."/>
            <person name="Grigoriev I.V."/>
            <person name="Hibbett D.S."/>
        </authorList>
    </citation>
    <scope>NUCLEOTIDE SEQUENCE [LARGE SCALE GENOMIC DNA]</scope>
    <source>
        <strain evidence="2 3">MD-104</strain>
    </source>
</reference>
<name>A0A2H3JC48_WOLCO</name>
<evidence type="ECO:0000256" key="1">
    <source>
        <dbReference type="SAM" id="MobiDB-lite"/>
    </source>
</evidence>
<protein>
    <submittedName>
        <fullName evidence="2">Uncharacterized protein</fullName>
    </submittedName>
</protein>
<organism evidence="2 3">
    <name type="scientific">Wolfiporia cocos (strain MD-104)</name>
    <name type="common">Brown rot fungus</name>
    <dbReference type="NCBI Taxonomy" id="742152"/>
    <lineage>
        <taxon>Eukaryota</taxon>
        <taxon>Fungi</taxon>
        <taxon>Dikarya</taxon>
        <taxon>Basidiomycota</taxon>
        <taxon>Agaricomycotina</taxon>
        <taxon>Agaricomycetes</taxon>
        <taxon>Polyporales</taxon>
        <taxon>Phaeolaceae</taxon>
        <taxon>Wolfiporia</taxon>
    </lineage>
</organism>
<feature type="compositionally biased region" description="Low complexity" evidence="1">
    <location>
        <begin position="103"/>
        <end position="122"/>
    </location>
</feature>
<dbReference type="AlphaFoldDB" id="A0A2H3JC48"/>
<feature type="region of interest" description="Disordered" evidence="1">
    <location>
        <begin position="142"/>
        <end position="228"/>
    </location>
</feature>
<gene>
    <name evidence="2" type="ORF">WOLCODRAFT_135175</name>
</gene>
<feature type="region of interest" description="Disordered" evidence="1">
    <location>
        <begin position="103"/>
        <end position="124"/>
    </location>
</feature>
<keyword evidence="3" id="KW-1185">Reference proteome</keyword>
<feature type="compositionally biased region" description="Polar residues" evidence="1">
    <location>
        <begin position="351"/>
        <end position="367"/>
    </location>
</feature>